<evidence type="ECO:0000256" key="1">
    <source>
        <dbReference type="ARBA" id="ARBA00004651"/>
    </source>
</evidence>
<evidence type="ECO:0000259" key="11">
    <source>
        <dbReference type="PROSITE" id="PS50929"/>
    </source>
</evidence>
<evidence type="ECO:0000256" key="6">
    <source>
        <dbReference type="ARBA" id="ARBA00022989"/>
    </source>
</evidence>
<proteinExistence type="inferred from homology"/>
<protein>
    <submittedName>
        <fullName evidence="12">Type I secretion system permease/ATPase</fullName>
    </submittedName>
</protein>
<evidence type="ECO:0000256" key="3">
    <source>
        <dbReference type="ARBA" id="ARBA00022692"/>
    </source>
</evidence>
<dbReference type="PROSITE" id="PS50893">
    <property type="entry name" value="ABC_TRANSPORTER_2"/>
    <property type="match status" value="1"/>
</dbReference>
<dbReference type="RefSeq" id="WP_244762116.1">
    <property type="nucleotide sequence ID" value="NZ_JALJCJ010000004.1"/>
</dbReference>
<evidence type="ECO:0000256" key="8">
    <source>
        <dbReference type="SAM" id="MobiDB-lite"/>
    </source>
</evidence>
<dbReference type="Pfam" id="PF00664">
    <property type="entry name" value="ABC_membrane"/>
    <property type="match status" value="1"/>
</dbReference>
<evidence type="ECO:0000256" key="4">
    <source>
        <dbReference type="ARBA" id="ARBA00022741"/>
    </source>
</evidence>
<keyword evidence="4" id="KW-0547">Nucleotide-binding</keyword>
<evidence type="ECO:0000313" key="13">
    <source>
        <dbReference type="Proteomes" id="UP001177080"/>
    </source>
</evidence>
<dbReference type="Pfam" id="PF00005">
    <property type="entry name" value="ABC_tran"/>
    <property type="match status" value="1"/>
</dbReference>
<dbReference type="InterPro" id="IPR011527">
    <property type="entry name" value="ABC1_TM_dom"/>
</dbReference>
<dbReference type="Gene3D" id="3.40.50.300">
    <property type="entry name" value="P-loop containing nucleotide triphosphate hydrolases"/>
    <property type="match status" value="1"/>
</dbReference>
<feature type="transmembrane region" description="Helical" evidence="9">
    <location>
        <begin position="20"/>
        <end position="47"/>
    </location>
</feature>
<dbReference type="PANTHER" id="PTHR24221">
    <property type="entry name" value="ATP-BINDING CASSETTE SUB-FAMILY B"/>
    <property type="match status" value="1"/>
</dbReference>
<evidence type="ECO:0000313" key="12">
    <source>
        <dbReference type="EMBL" id="MDO6120424.1"/>
    </source>
</evidence>
<evidence type="ECO:0000256" key="9">
    <source>
        <dbReference type="SAM" id="Phobius"/>
    </source>
</evidence>
<feature type="transmembrane region" description="Helical" evidence="9">
    <location>
        <begin position="59"/>
        <end position="76"/>
    </location>
</feature>
<keyword evidence="13" id="KW-1185">Reference proteome</keyword>
<feature type="region of interest" description="Disordered" evidence="8">
    <location>
        <begin position="565"/>
        <end position="584"/>
    </location>
</feature>
<dbReference type="InterPro" id="IPR010128">
    <property type="entry name" value="ATPase_T1SS_PrtD-like"/>
</dbReference>
<feature type="domain" description="ABC transmembrane type-1" evidence="11">
    <location>
        <begin position="23"/>
        <end position="299"/>
    </location>
</feature>
<organism evidence="12 13">
    <name type="scientific">Shinella curvata</name>
    <dbReference type="NCBI Taxonomy" id="1817964"/>
    <lineage>
        <taxon>Bacteria</taxon>
        <taxon>Pseudomonadati</taxon>
        <taxon>Pseudomonadota</taxon>
        <taxon>Alphaproteobacteria</taxon>
        <taxon>Hyphomicrobiales</taxon>
        <taxon>Rhizobiaceae</taxon>
        <taxon>Shinella</taxon>
    </lineage>
</organism>
<sequence length="584" mass="61802">MTQASSPSPSAADALRACRTALVFAGLFSAAASLLQLTVSLYMMQVFDRVFASRSLDTLYWLTVVALGALCLFGIMEGTRLRIMGLIGHWLEARLAARTFLYGLESRLRGTHHGAEALRDLSLVRGWVSSSGPLALFDLPWVPIYLVLIFLLHPLLGLMAVGGAALLVAFTFAGEMLAGTLHRTVAQSTAAGHRQAEMLLRNADVIDAMGMAGQALERWQATATATAPLDDRAAARSAVLLGLTRFVRQGLQIFMLGTGAWLVLRHDMTGGASIAASILIGRALAPVEQVIGGWKGLVQARQAWARVTTALSTPSLRADARPLPAVEGRIDVEGLSYQRANCTAPVLHGLSFTLSAGESVALVGPSGAGKTTLARLLIGTLSPGAGHVRLDGADIFARSRADLGPQVGYLPQTVELFEGTVFDNIARMGHAEAKAVHTAAMLAGCHEMILRLPNGYDTDVGEGGRNLSGGQRQMVGLARALFGSPRLLVLDEPNANQDTVGEACLMSVLDHLKAARATVLLISHRPSVLQWVDKILVLNEGRIENFGARADVLESLIHPVPASLQSPAAATGRQDPVKSIGEAA</sequence>
<comment type="subcellular location">
    <subcellularLocation>
        <location evidence="1">Cell membrane</location>
        <topology evidence="1">Multi-pass membrane protein</topology>
    </subcellularLocation>
</comment>
<accession>A0ABT8XAG0</accession>
<comment type="caution">
    <text evidence="12">The sequence shown here is derived from an EMBL/GenBank/DDBJ whole genome shotgun (WGS) entry which is preliminary data.</text>
</comment>
<evidence type="ECO:0000256" key="5">
    <source>
        <dbReference type="ARBA" id="ARBA00022840"/>
    </source>
</evidence>
<dbReference type="SUPFAM" id="SSF52540">
    <property type="entry name" value="P-loop containing nucleoside triphosphate hydrolases"/>
    <property type="match status" value="1"/>
</dbReference>
<dbReference type="PANTHER" id="PTHR24221:SF248">
    <property type="entry name" value="ABC TRANSPORTER TRANSMEMBRANE REGION"/>
    <property type="match status" value="1"/>
</dbReference>
<evidence type="ECO:0000256" key="2">
    <source>
        <dbReference type="ARBA" id="ARBA00005417"/>
    </source>
</evidence>
<dbReference type="InterPro" id="IPR039421">
    <property type="entry name" value="Type_1_exporter"/>
</dbReference>
<dbReference type="NCBIfam" id="TIGR01842">
    <property type="entry name" value="type_I_sec_PrtD"/>
    <property type="match status" value="1"/>
</dbReference>
<dbReference type="InterPro" id="IPR003439">
    <property type="entry name" value="ABC_transporter-like_ATP-bd"/>
</dbReference>
<gene>
    <name evidence="12" type="ORF">GB928_004435</name>
</gene>
<dbReference type="InterPro" id="IPR003593">
    <property type="entry name" value="AAA+_ATPase"/>
</dbReference>
<dbReference type="InterPro" id="IPR017871">
    <property type="entry name" value="ABC_transporter-like_CS"/>
</dbReference>
<name>A0ABT8XAG0_9HYPH</name>
<evidence type="ECO:0000259" key="10">
    <source>
        <dbReference type="PROSITE" id="PS50893"/>
    </source>
</evidence>
<dbReference type="InterPro" id="IPR027417">
    <property type="entry name" value="P-loop_NTPase"/>
</dbReference>
<feature type="transmembrane region" description="Helical" evidence="9">
    <location>
        <begin position="144"/>
        <end position="173"/>
    </location>
</feature>
<dbReference type="PROSITE" id="PS50929">
    <property type="entry name" value="ABC_TM1F"/>
    <property type="match status" value="1"/>
</dbReference>
<dbReference type="SUPFAM" id="SSF90123">
    <property type="entry name" value="ABC transporter transmembrane region"/>
    <property type="match status" value="1"/>
</dbReference>
<reference evidence="12" key="1">
    <citation type="submission" date="2022-04" db="EMBL/GenBank/DDBJ databases">
        <title>Shinella lacus sp. nov., a novel member of the genus Shinella from water.</title>
        <authorList>
            <person name="Deng Y."/>
        </authorList>
    </citation>
    <scope>NUCLEOTIDE SEQUENCE</scope>
    <source>
        <strain evidence="12">JCM 31239</strain>
    </source>
</reference>
<evidence type="ECO:0000256" key="7">
    <source>
        <dbReference type="ARBA" id="ARBA00023136"/>
    </source>
</evidence>
<dbReference type="SMART" id="SM00382">
    <property type="entry name" value="AAA"/>
    <property type="match status" value="1"/>
</dbReference>
<dbReference type="PROSITE" id="PS00211">
    <property type="entry name" value="ABC_TRANSPORTER_1"/>
    <property type="match status" value="1"/>
</dbReference>
<keyword evidence="6 9" id="KW-1133">Transmembrane helix</keyword>
<dbReference type="EMBL" id="WHSC02000002">
    <property type="protein sequence ID" value="MDO6120424.1"/>
    <property type="molecule type" value="Genomic_DNA"/>
</dbReference>
<dbReference type="Proteomes" id="UP001177080">
    <property type="component" value="Unassembled WGS sequence"/>
</dbReference>
<dbReference type="InterPro" id="IPR036640">
    <property type="entry name" value="ABC1_TM_sf"/>
</dbReference>
<keyword evidence="7 9" id="KW-0472">Membrane</keyword>
<comment type="similarity">
    <text evidence="2">Belongs to the ABC transporter superfamily.</text>
</comment>
<dbReference type="Gene3D" id="1.20.1560.10">
    <property type="entry name" value="ABC transporter type 1, transmembrane domain"/>
    <property type="match status" value="1"/>
</dbReference>
<keyword evidence="3 9" id="KW-0812">Transmembrane</keyword>
<feature type="domain" description="ABC transporter" evidence="10">
    <location>
        <begin position="330"/>
        <end position="565"/>
    </location>
</feature>
<keyword evidence="5" id="KW-0067">ATP-binding</keyword>